<evidence type="ECO:0000313" key="6">
    <source>
        <dbReference type="Proteomes" id="UP000827284"/>
    </source>
</evidence>
<evidence type="ECO:0000256" key="1">
    <source>
        <dbReference type="SAM" id="MobiDB-lite"/>
    </source>
</evidence>
<organism evidence="5 6">
    <name type="scientific">Entomortierella parvispora</name>
    <dbReference type="NCBI Taxonomy" id="205924"/>
    <lineage>
        <taxon>Eukaryota</taxon>
        <taxon>Fungi</taxon>
        <taxon>Fungi incertae sedis</taxon>
        <taxon>Mucoromycota</taxon>
        <taxon>Mortierellomycotina</taxon>
        <taxon>Mortierellomycetes</taxon>
        <taxon>Mortierellales</taxon>
        <taxon>Mortierellaceae</taxon>
        <taxon>Entomortierella</taxon>
    </lineage>
</organism>
<feature type="domain" description="Myb-like" evidence="2">
    <location>
        <begin position="218"/>
        <end position="266"/>
    </location>
</feature>
<dbReference type="EMBL" id="BQFW01000003">
    <property type="protein sequence ID" value="GJJ70045.1"/>
    <property type="molecule type" value="Genomic_DNA"/>
</dbReference>
<dbReference type="PANTHER" id="PTHR45614:SF51">
    <property type="entry name" value="MYB-LIKE DNA-BINDING PROTEIN BAS1"/>
    <property type="match status" value="1"/>
</dbReference>
<dbReference type="Gene3D" id="1.10.10.60">
    <property type="entry name" value="Homeodomain-like"/>
    <property type="match status" value="6"/>
</dbReference>
<dbReference type="Pfam" id="PF13921">
    <property type="entry name" value="Myb_DNA-bind_6"/>
    <property type="match status" value="1"/>
</dbReference>
<evidence type="ECO:0000259" key="4">
    <source>
        <dbReference type="PROSITE" id="PS51294"/>
    </source>
</evidence>
<dbReference type="CDD" id="cd00167">
    <property type="entry name" value="SANT"/>
    <property type="match status" value="5"/>
</dbReference>
<feature type="domain" description="HTH myb-type" evidence="4">
    <location>
        <begin position="754"/>
        <end position="808"/>
    </location>
</feature>
<keyword evidence="6" id="KW-1185">Reference proteome</keyword>
<dbReference type="GO" id="GO:0000978">
    <property type="term" value="F:RNA polymerase II cis-regulatory region sequence-specific DNA binding"/>
    <property type="evidence" value="ECO:0007669"/>
    <property type="project" value="TreeGrafter"/>
</dbReference>
<feature type="domain" description="Myb-like" evidence="2">
    <location>
        <begin position="761"/>
        <end position="804"/>
    </location>
</feature>
<dbReference type="SMART" id="SM00717">
    <property type="entry name" value="SANT"/>
    <property type="match status" value="8"/>
</dbReference>
<dbReference type="InterPro" id="IPR017884">
    <property type="entry name" value="SANT_dom"/>
</dbReference>
<feature type="domain" description="Myb-like" evidence="2">
    <location>
        <begin position="394"/>
        <end position="444"/>
    </location>
</feature>
<feature type="domain" description="Myb-like" evidence="2">
    <location>
        <begin position="699"/>
        <end position="748"/>
    </location>
</feature>
<feature type="region of interest" description="Disordered" evidence="1">
    <location>
        <begin position="608"/>
        <end position="640"/>
    </location>
</feature>
<sequence length="908" mass="105031">MRRHAHPIGDLLKRRSHSVLLPDLICQSFQACASRDFIVRSLASISQAPRQQHTLPWLTARPVLRSNTLPCGFHPSFKYSTSSNVANESTSLPAAASPASDLPVSSLSKTSLKPLPPRRSLHTSFAEPWRREEDELLFNLRQQGIGWKKISPQLNRPVASCYTRYYRFLDPFLADAVEGDAAEEEIYRSAVEATQKALENNVPKSLLERSRDQSGKPFPYQVQGPWTALDRERLEQMIHQELPWSIISRELQRNQESCKEKWLRIQKARMDETRRSKKMRRDQWNRLFEQGFTPFHRDQLVLEVENHLKAKRKARIRPLGFLEEDGEDLDGDSSTFGLMSVNPGLGPNSNSMEGSASNVESIDWDEIARSLNGKFSADRLRRVYYELATTKLVWTPEEDDRLTRAVVRLGPPELQPKIWSMIKDAFGDVVRTSEDYKERWRMLDMPELEREWDFLEKKKFWRRWMELQQPGSLLSLKAFLPSESGSDPGSEVQTNEDMWDLIAEGLEYRHGRDCQLYFQQATFRFPRDPDLFQHLTHTIANVYLKPQRTHWAPESLKLMVAAVNKYLKANGLVKWNEVAKVLGGRYTAIQCESKWQYLLQRQKGKQLPQNTELDHPIEQKSNVRAQATGSEGVNEPSSSEEAIPVDAVDMIIAPRLWTDSELELLKQGVKEYGEQWAKIRDAFLPHRTIQVLHERYWRNEAKRTGRFSQKERNLLETAIETYGEDADWNLIASQVPGRTAGQCRKNWRYGHTHHVHKLDEPWTAQDRERLKAAVDRFGKKWTLVSEFVVGRTPDECRNEWREKVDNTVKSGAWSDEELNTMMERISAILTQQEAKEQALLAEQKAAQAAQDPASKSKTAFVDLAPRFKGRRKIDWDEVAKGMGGRTAQQCRLRFETHRRTFRIDADVC</sequence>
<feature type="region of interest" description="Disordered" evidence="1">
    <location>
        <begin position="93"/>
        <end position="120"/>
    </location>
</feature>
<evidence type="ECO:0000259" key="2">
    <source>
        <dbReference type="PROSITE" id="PS50090"/>
    </source>
</evidence>
<evidence type="ECO:0000313" key="5">
    <source>
        <dbReference type="EMBL" id="GJJ70045.1"/>
    </source>
</evidence>
<dbReference type="GO" id="GO:0005634">
    <property type="term" value="C:nucleus"/>
    <property type="evidence" value="ECO:0007669"/>
    <property type="project" value="TreeGrafter"/>
</dbReference>
<dbReference type="InterPro" id="IPR050560">
    <property type="entry name" value="MYB_TF"/>
</dbReference>
<dbReference type="PROSITE" id="PS51294">
    <property type="entry name" value="HTH_MYB"/>
    <property type="match status" value="3"/>
</dbReference>
<dbReference type="SUPFAM" id="SSF46689">
    <property type="entry name" value="Homeodomain-like"/>
    <property type="match status" value="6"/>
</dbReference>
<dbReference type="PANTHER" id="PTHR45614">
    <property type="entry name" value="MYB PROTEIN-RELATED"/>
    <property type="match status" value="1"/>
</dbReference>
<feature type="domain" description="Myb-like" evidence="2">
    <location>
        <begin position="547"/>
        <end position="599"/>
    </location>
</feature>
<reference evidence="5" key="1">
    <citation type="submission" date="2021-11" db="EMBL/GenBank/DDBJ databases">
        <authorList>
            <person name="Herlambang A."/>
            <person name="Guo Y."/>
            <person name="Takashima Y."/>
            <person name="Nishizawa T."/>
        </authorList>
    </citation>
    <scope>NUCLEOTIDE SEQUENCE</scope>
    <source>
        <strain evidence="5">E1425</strain>
    </source>
</reference>
<feature type="compositionally biased region" description="Polar residues" evidence="1">
    <location>
        <begin position="619"/>
        <end position="640"/>
    </location>
</feature>
<dbReference type="PROSITE" id="PS51293">
    <property type="entry name" value="SANT"/>
    <property type="match status" value="1"/>
</dbReference>
<evidence type="ECO:0000259" key="3">
    <source>
        <dbReference type="PROSITE" id="PS51293"/>
    </source>
</evidence>
<feature type="domain" description="HTH myb-type" evidence="4">
    <location>
        <begin position="874"/>
        <end position="902"/>
    </location>
</feature>
<gene>
    <name evidence="5" type="ORF">EMPS_02394</name>
</gene>
<dbReference type="OrthoDB" id="2143914at2759"/>
<dbReference type="InterPro" id="IPR017930">
    <property type="entry name" value="Myb_dom"/>
</dbReference>
<dbReference type="Pfam" id="PF00249">
    <property type="entry name" value="Myb_DNA-binding"/>
    <property type="match status" value="3"/>
</dbReference>
<feature type="compositionally biased region" description="Low complexity" evidence="1">
    <location>
        <begin position="93"/>
        <end position="113"/>
    </location>
</feature>
<dbReference type="CDD" id="cd11660">
    <property type="entry name" value="SANT_TRF"/>
    <property type="match status" value="1"/>
</dbReference>
<dbReference type="PROSITE" id="PS50090">
    <property type="entry name" value="MYB_LIKE"/>
    <property type="match status" value="8"/>
</dbReference>
<dbReference type="InterPro" id="IPR001005">
    <property type="entry name" value="SANT/Myb"/>
</dbReference>
<protein>
    <submittedName>
        <fullName evidence="5">Uncharacterized protein</fullName>
    </submittedName>
</protein>
<feature type="domain" description="Myb-like" evidence="2">
    <location>
        <begin position="805"/>
        <end position="898"/>
    </location>
</feature>
<accession>A0A9P3LTW3</accession>
<reference evidence="5" key="2">
    <citation type="journal article" date="2022" name="Microbiol. Resour. Announc.">
        <title>Whole-Genome Sequence of Entomortierella parvispora E1425, a Mucoromycotan Fungus Associated with Burkholderiaceae-Related Endosymbiotic Bacteria.</title>
        <authorList>
            <person name="Herlambang A."/>
            <person name="Guo Y."/>
            <person name="Takashima Y."/>
            <person name="Narisawa K."/>
            <person name="Ohta H."/>
            <person name="Nishizawa T."/>
        </authorList>
    </citation>
    <scope>NUCLEOTIDE SEQUENCE</scope>
    <source>
        <strain evidence="5">E1425</strain>
    </source>
</reference>
<dbReference type="AlphaFoldDB" id="A0A9P3LTW3"/>
<dbReference type="GO" id="GO:0000981">
    <property type="term" value="F:DNA-binding transcription factor activity, RNA polymerase II-specific"/>
    <property type="evidence" value="ECO:0007669"/>
    <property type="project" value="TreeGrafter"/>
</dbReference>
<feature type="domain" description="HTH myb-type" evidence="4">
    <location>
        <begin position="699"/>
        <end position="748"/>
    </location>
</feature>
<dbReference type="Proteomes" id="UP000827284">
    <property type="component" value="Unassembled WGS sequence"/>
</dbReference>
<proteinExistence type="predicted"/>
<feature type="domain" description="Myb-like" evidence="2">
    <location>
        <begin position="657"/>
        <end position="696"/>
    </location>
</feature>
<dbReference type="InterPro" id="IPR009057">
    <property type="entry name" value="Homeodomain-like_sf"/>
</dbReference>
<comment type="caution">
    <text evidence="5">The sequence shown here is derived from an EMBL/GenBank/DDBJ whole genome shotgun (WGS) entry which is preliminary data.</text>
</comment>
<feature type="domain" description="Myb-like" evidence="2">
    <location>
        <begin position="128"/>
        <end position="169"/>
    </location>
</feature>
<name>A0A9P3LTW3_9FUNG</name>
<feature type="domain" description="SANT" evidence="3">
    <location>
        <begin position="757"/>
        <end position="805"/>
    </location>
</feature>